<comment type="caution">
    <text evidence="1">The sequence shown here is derived from an EMBL/GenBank/DDBJ whole genome shotgun (WGS) entry which is preliminary data.</text>
</comment>
<sequence length="73" mass="8663">MNKTKCITFHPVVREALPNHIKAKMKAARDKARLEAYHKHCPCWNSHNDSCYDDNSSCDRDCEYMKSFNHEKY</sequence>
<evidence type="ECO:0000313" key="1">
    <source>
        <dbReference type="EMBL" id="EKN33249.1"/>
    </source>
</evidence>
<reference evidence="1 2" key="1">
    <citation type="submission" date="2012-02" db="EMBL/GenBank/DDBJ databases">
        <title>The Genome Sequence of Parabacteroides distasonis CL09T03C24.</title>
        <authorList>
            <consortium name="The Broad Institute Genome Sequencing Platform"/>
            <person name="Earl A."/>
            <person name="Ward D."/>
            <person name="Feldgarden M."/>
            <person name="Gevers D."/>
            <person name="Zitomersky N.L."/>
            <person name="Coyne M.J."/>
            <person name="Comstock L.E."/>
            <person name="Young S.K."/>
            <person name="Zeng Q."/>
            <person name="Gargeya S."/>
            <person name="Fitzgerald M."/>
            <person name="Haas B."/>
            <person name="Abouelleil A."/>
            <person name="Alvarado L."/>
            <person name="Arachchi H.M."/>
            <person name="Berlin A."/>
            <person name="Chapman S.B."/>
            <person name="Gearin G."/>
            <person name="Goldberg J."/>
            <person name="Griggs A."/>
            <person name="Gujja S."/>
            <person name="Hansen M."/>
            <person name="Heiman D."/>
            <person name="Howarth C."/>
            <person name="Larimer J."/>
            <person name="Lui A."/>
            <person name="MacDonald P.J.P."/>
            <person name="McCowen C."/>
            <person name="Montmayeur A."/>
            <person name="Murphy C."/>
            <person name="Neiman D."/>
            <person name="Pearson M."/>
            <person name="Priest M."/>
            <person name="Roberts A."/>
            <person name="Saif S."/>
            <person name="Shea T."/>
            <person name="Sisk P."/>
            <person name="Stolte C."/>
            <person name="Sykes S."/>
            <person name="Wortman J."/>
            <person name="Nusbaum C."/>
            <person name="Birren B."/>
        </authorList>
    </citation>
    <scope>NUCLEOTIDE SEQUENCE [LARGE SCALE GENOMIC DNA]</scope>
    <source>
        <strain evidence="1 2">CL09T03C24</strain>
    </source>
</reference>
<dbReference type="RefSeq" id="WP_005862477.1">
    <property type="nucleotide sequence ID" value="NZ_JH976485.1"/>
</dbReference>
<gene>
    <name evidence="1" type="ORF">HMPREF1059_00290</name>
</gene>
<dbReference type="AlphaFoldDB" id="A0AAD2TSW0"/>
<protein>
    <submittedName>
        <fullName evidence="1">Uncharacterized protein</fullName>
    </submittedName>
</protein>
<name>A0AAD2TSW0_PARDI</name>
<dbReference type="Proteomes" id="UP000006262">
    <property type="component" value="Unassembled WGS sequence"/>
</dbReference>
<organism evidence="1 2">
    <name type="scientific">Parabacteroides distasonis CL09T03C24</name>
    <dbReference type="NCBI Taxonomy" id="999417"/>
    <lineage>
        <taxon>Bacteria</taxon>
        <taxon>Pseudomonadati</taxon>
        <taxon>Bacteroidota</taxon>
        <taxon>Bacteroidia</taxon>
        <taxon>Bacteroidales</taxon>
        <taxon>Tannerellaceae</taxon>
        <taxon>Parabacteroides</taxon>
    </lineage>
</organism>
<dbReference type="EMBL" id="AGZN01000003">
    <property type="protein sequence ID" value="EKN33249.1"/>
    <property type="molecule type" value="Genomic_DNA"/>
</dbReference>
<evidence type="ECO:0000313" key="2">
    <source>
        <dbReference type="Proteomes" id="UP000006262"/>
    </source>
</evidence>
<accession>A0AAD2TSW0</accession>
<proteinExistence type="predicted"/>